<evidence type="ECO:0000313" key="1">
    <source>
        <dbReference type="EMBL" id="KAK9987255.1"/>
    </source>
</evidence>
<keyword evidence="2" id="KW-1185">Reference proteome</keyword>
<proteinExistence type="predicted"/>
<dbReference type="EMBL" id="JAZDWU010000011">
    <property type="protein sequence ID" value="KAK9987255.1"/>
    <property type="molecule type" value="Genomic_DNA"/>
</dbReference>
<organism evidence="1 2">
    <name type="scientific">Lithocarpus litseifolius</name>
    <dbReference type="NCBI Taxonomy" id="425828"/>
    <lineage>
        <taxon>Eukaryota</taxon>
        <taxon>Viridiplantae</taxon>
        <taxon>Streptophyta</taxon>
        <taxon>Embryophyta</taxon>
        <taxon>Tracheophyta</taxon>
        <taxon>Spermatophyta</taxon>
        <taxon>Magnoliopsida</taxon>
        <taxon>eudicotyledons</taxon>
        <taxon>Gunneridae</taxon>
        <taxon>Pentapetalae</taxon>
        <taxon>rosids</taxon>
        <taxon>fabids</taxon>
        <taxon>Fagales</taxon>
        <taxon>Fagaceae</taxon>
        <taxon>Lithocarpus</taxon>
    </lineage>
</organism>
<sequence>MSQAAHKQLDQSLPGLFVKQDDLSLKYVLRLSIVMLSLSAHDLALIEGMAALGLCESFLYRLLTGNKMPSLNQRYWISRLYVKNGYFWRASVDHFGTKQAELLVD</sequence>
<evidence type="ECO:0000313" key="2">
    <source>
        <dbReference type="Proteomes" id="UP001459277"/>
    </source>
</evidence>
<dbReference type="AlphaFoldDB" id="A0AAW2BT74"/>
<accession>A0AAW2BT74</accession>
<name>A0AAW2BT74_9ROSI</name>
<comment type="caution">
    <text evidence="1">The sequence shown here is derived from an EMBL/GenBank/DDBJ whole genome shotgun (WGS) entry which is preliminary data.</text>
</comment>
<protein>
    <submittedName>
        <fullName evidence="1">Uncharacterized protein</fullName>
    </submittedName>
</protein>
<dbReference type="Proteomes" id="UP001459277">
    <property type="component" value="Unassembled WGS sequence"/>
</dbReference>
<reference evidence="1 2" key="1">
    <citation type="submission" date="2024-01" db="EMBL/GenBank/DDBJ databases">
        <title>A telomere-to-telomere, gap-free genome of sweet tea (Lithocarpus litseifolius).</title>
        <authorList>
            <person name="Zhou J."/>
        </authorList>
    </citation>
    <scope>NUCLEOTIDE SEQUENCE [LARGE SCALE GENOMIC DNA]</scope>
    <source>
        <strain evidence="1">Zhou-2022a</strain>
        <tissue evidence="1">Leaf</tissue>
    </source>
</reference>
<gene>
    <name evidence="1" type="ORF">SO802_032206</name>
</gene>